<dbReference type="GO" id="GO:0048027">
    <property type="term" value="F:mRNA 5'-UTR binding"/>
    <property type="evidence" value="ECO:0007669"/>
    <property type="project" value="UniProtKB-UniRule"/>
</dbReference>
<dbReference type="GO" id="GO:0000160">
    <property type="term" value="P:phosphorelay signal transduction system"/>
    <property type="evidence" value="ECO:0007669"/>
    <property type="project" value="UniProtKB-KW"/>
</dbReference>
<dbReference type="PROSITE" id="PS50110">
    <property type="entry name" value="RESPONSE_REGULATORY"/>
    <property type="match status" value="1"/>
</dbReference>
<feature type="modified residue" description="4-aspartylphosphate" evidence="4">
    <location>
        <position position="177"/>
    </location>
</feature>
<dbReference type="OrthoDB" id="292005at2"/>
<dbReference type="Gene3D" id="2.60.40.4380">
    <property type="entry name" value="Translational regulator CsrA"/>
    <property type="match status" value="1"/>
</dbReference>
<dbReference type="PANTHER" id="PTHR44591">
    <property type="entry name" value="STRESS RESPONSE REGULATOR PROTEIN 1"/>
    <property type="match status" value="1"/>
</dbReference>
<dbReference type="GO" id="GO:1902208">
    <property type="term" value="P:regulation of bacterial-type flagellum assembly"/>
    <property type="evidence" value="ECO:0007669"/>
    <property type="project" value="UniProtKB-UniRule"/>
</dbReference>
<dbReference type="GO" id="GO:0006109">
    <property type="term" value="P:regulation of carbohydrate metabolic process"/>
    <property type="evidence" value="ECO:0007669"/>
    <property type="project" value="InterPro"/>
</dbReference>
<dbReference type="InterPro" id="IPR050595">
    <property type="entry name" value="Bact_response_regulator"/>
</dbReference>
<keyword evidence="2" id="KW-0902">Two-component regulatory system</keyword>
<evidence type="ECO:0000259" key="5">
    <source>
        <dbReference type="PROSITE" id="PS50110"/>
    </source>
</evidence>
<keyword evidence="1 4" id="KW-0597">Phosphoprotein</keyword>
<dbReference type="InterPro" id="IPR036107">
    <property type="entry name" value="CsrA_sf"/>
</dbReference>
<comment type="similarity">
    <text evidence="3">Belongs to the CsrA/RsmA family.</text>
</comment>
<dbReference type="InterPro" id="IPR003751">
    <property type="entry name" value="CsrA"/>
</dbReference>
<comment type="function">
    <text evidence="3">A translational regulator that binds mRNA to regulate translation initiation and/or mRNA stability. Usually binds in the 5'-UTR at or near the Shine-Dalgarno sequence preventing ribosome-binding, thus repressing translation. Its main target seems to be the major flagellin gene, while its function is anatagonized by FliW.</text>
</comment>
<sequence>MLVLSRRPDQKIVFPSIGVTINVLKVRGGVAKIGIDAPRELEILREEVATNQGTATSSADRPSMLVNKSQHDLRNRLNTARLAVYLAQLQIHQGDNAEAAKTLETVVEGFKEAEKIMAAQRSPQKLRALLVDDDRNERELLASCLKSFGYDVETAGDGVEALEYLQEHQLPDVVLLDMAMPVCDGPLAVRHIRETPWMRNLKVFGVSGADPGEAGVAIGPEGVDGWFKKPLDPARMIGQIRQETFGSITTV</sequence>
<organism evidence="6 7">
    <name type="scientific">Gimesia chilikensis</name>
    <dbReference type="NCBI Taxonomy" id="2605989"/>
    <lineage>
        <taxon>Bacteria</taxon>
        <taxon>Pseudomonadati</taxon>
        <taxon>Planctomycetota</taxon>
        <taxon>Planctomycetia</taxon>
        <taxon>Planctomycetales</taxon>
        <taxon>Planctomycetaceae</taxon>
        <taxon>Gimesia</taxon>
    </lineage>
</organism>
<dbReference type="GO" id="GO:0044781">
    <property type="term" value="P:bacterial-type flagellum organization"/>
    <property type="evidence" value="ECO:0007669"/>
    <property type="project" value="UniProtKB-KW"/>
</dbReference>
<dbReference type="Proteomes" id="UP000320421">
    <property type="component" value="Chromosome"/>
</dbReference>
<dbReference type="Pfam" id="PF00072">
    <property type="entry name" value="Response_reg"/>
    <property type="match status" value="1"/>
</dbReference>
<evidence type="ECO:0000313" key="7">
    <source>
        <dbReference type="Proteomes" id="UP000320421"/>
    </source>
</evidence>
<reference evidence="6 7" key="1">
    <citation type="submission" date="2019-02" db="EMBL/GenBank/DDBJ databases">
        <title>Deep-cultivation of Planctomycetes and their phenomic and genomic characterization uncovers novel biology.</title>
        <authorList>
            <person name="Wiegand S."/>
            <person name="Jogler M."/>
            <person name="Boedeker C."/>
            <person name="Pinto D."/>
            <person name="Vollmers J."/>
            <person name="Rivas-Marin E."/>
            <person name="Kohn T."/>
            <person name="Peeters S.H."/>
            <person name="Heuer A."/>
            <person name="Rast P."/>
            <person name="Oberbeckmann S."/>
            <person name="Bunk B."/>
            <person name="Jeske O."/>
            <person name="Meyerdierks A."/>
            <person name="Storesund J.E."/>
            <person name="Kallscheuer N."/>
            <person name="Luecker S."/>
            <person name="Lage O.M."/>
            <person name="Pohl T."/>
            <person name="Merkel B.J."/>
            <person name="Hornburger P."/>
            <person name="Mueller R.-W."/>
            <person name="Bruemmer F."/>
            <person name="Labrenz M."/>
            <person name="Spormann A.M."/>
            <person name="Op den Camp H."/>
            <person name="Overmann J."/>
            <person name="Amann R."/>
            <person name="Jetten M.S.M."/>
            <person name="Mascher T."/>
            <person name="Medema M.H."/>
            <person name="Devos D.P."/>
            <person name="Kaster A.-K."/>
            <person name="Ovreas L."/>
            <person name="Rohde M."/>
            <person name="Galperin M.Y."/>
            <person name="Jogler C."/>
        </authorList>
    </citation>
    <scope>NUCLEOTIDE SEQUENCE [LARGE SCALE GENOMIC DNA]</scope>
    <source>
        <strain evidence="6 7">HG66A1</strain>
    </source>
</reference>
<name>A0A517PNR9_9PLAN</name>
<evidence type="ECO:0000256" key="2">
    <source>
        <dbReference type="ARBA" id="ARBA00023012"/>
    </source>
</evidence>
<dbReference type="RefSeq" id="WP_145184666.1">
    <property type="nucleotide sequence ID" value="NZ_CP036266.1"/>
</dbReference>
<dbReference type="AlphaFoldDB" id="A0A517PNR9"/>
<dbReference type="Pfam" id="PF02599">
    <property type="entry name" value="CsrA"/>
    <property type="match status" value="1"/>
</dbReference>
<feature type="domain" description="Response regulatory" evidence="5">
    <location>
        <begin position="127"/>
        <end position="244"/>
    </location>
</feature>
<evidence type="ECO:0000256" key="3">
    <source>
        <dbReference type="HAMAP-Rule" id="MF_00167"/>
    </source>
</evidence>
<dbReference type="PANTHER" id="PTHR44591:SF14">
    <property type="entry name" value="PROTEIN PILG"/>
    <property type="match status" value="1"/>
</dbReference>
<dbReference type="GO" id="GO:0006402">
    <property type="term" value="P:mRNA catabolic process"/>
    <property type="evidence" value="ECO:0007669"/>
    <property type="project" value="InterPro"/>
</dbReference>
<keyword evidence="3" id="KW-0678">Repressor</keyword>
<keyword evidence="3" id="KW-1005">Bacterial flagellum biogenesis</keyword>
<dbReference type="GO" id="GO:0045947">
    <property type="term" value="P:negative regulation of translational initiation"/>
    <property type="evidence" value="ECO:0007669"/>
    <property type="project" value="UniProtKB-UniRule"/>
</dbReference>
<dbReference type="SMART" id="SM00448">
    <property type="entry name" value="REC"/>
    <property type="match status" value="1"/>
</dbReference>
<evidence type="ECO:0000256" key="4">
    <source>
        <dbReference type="PROSITE-ProRule" id="PRU00169"/>
    </source>
</evidence>
<keyword evidence="3" id="KW-0810">Translation regulation</keyword>
<dbReference type="EMBL" id="CP036266">
    <property type="protein sequence ID" value="QDT21020.1"/>
    <property type="molecule type" value="Genomic_DNA"/>
</dbReference>
<dbReference type="InterPro" id="IPR011006">
    <property type="entry name" value="CheY-like_superfamily"/>
</dbReference>
<evidence type="ECO:0000313" key="6">
    <source>
        <dbReference type="EMBL" id="QDT21020.1"/>
    </source>
</evidence>
<dbReference type="SUPFAM" id="SSF52172">
    <property type="entry name" value="CheY-like"/>
    <property type="match status" value="1"/>
</dbReference>
<dbReference type="CDD" id="cd00156">
    <property type="entry name" value="REC"/>
    <property type="match status" value="1"/>
</dbReference>
<dbReference type="HAMAP" id="MF_00167">
    <property type="entry name" value="CsrA"/>
    <property type="match status" value="1"/>
</dbReference>
<dbReference type="SUPFAM" id="SSF117130">
    <property type="entry name" value="CsrA-like"/>
    <property type="match status" value="1"/>
</dbReference>
<gene>
    <name evidence="6" type="primary">mprA_5</name>
    <name evidence="3" type="synonym">csrA</name>
    <name evidence="6" type="ORF">HG66A1_28130</name>
</gene>
<accession>A0A517PNR9</accession>
<dbReference type="InterPro" id="IPR001789">
    <property type="entry name" value="Sig_transdc_resp-reg_receiver"/>
</dbReference>
<comment type="subcellular location">
    <subcellularLocation>
        <location evidence="3">Cytoplasm</location>
    </subcellularLocation>
</comment>
<dbReference type="Gene3D" id="3.40.50.2300">
    <property type="match status" value="1"/>
</dbReference>
<keyword evidence="3" id="KW-0694">RNA-binding</keyword>
<keyword evidence="7" id="KW-1185">Reference proteome</keyword>
<evidence type="ECO:0000256" key="1">
    <source>
        <dbReference type="ARBA" id="ARBA00022553"/>
    </source>
</evidence>
<proteinExistence type="inferred from homology"/>
<keyword evidence="3" id="KW-0963">Cytoplasm</keyword>
<dbReference type="GO" id="GO:0005737">
    <property type="term" value="C:cytoplasm"/>
    <property type="evidence" value="ECO:0007669"/>
    <property type="project" value="UniProtKB-SubCell"/>
</dbReference>
<protein>
    <recommendedName>
        <fullName evidence="3">Translational regulator CsrA</fullName>
    </recommendedName>
</protein>
<comment type="subunit">
    <text evidence="3">Homodimer; the beta-strands of each monomer intercalate to form a hydrophobic core, while the alpha-helices form wings that extend away from the core.</text>
</comment>